<sequence>MNRSVKSALTRFRIAAYVVGVGLLVLVLVAMPLKYLGDTPEVSAVVSPIHGFLYMVYLAVTLDLALRLRWSVRKIIGVMLAGTVPFLSFVIERRVHNQVLALLESRNEAHASA</sequence>
<dbReference type="EMBL" id="BAAAYN010000018">
    <property type="protein sequence ID" value="GAA3387572.1"/>
    <property type="molecule type" value="Genomic_DNA"/>
</dbReference>
<comment type="caution">
    <text evidence="8">The sequence shown here is derived from an EMBL/GenBank/DDBJ whole genome shotgun (WGS) entry which is preliminary data.</text>
</comment>
<protein>
    <submittedName>
        <fullName evidence="8">DUF3817 domain-containing protein</fullName>
    </submittedName>
</protein>
<dbReference type="NCBIfam" id="TIGR03954">
    <property type="entry name" value="integ_memb_HG"/>
    <property type="match status" value="1"/>
</dbReference>
<evidence type="ECO:0000256" key="5">
    <source>
        <dbReference type="ARBA" id="ARBA00023136"/>
    </source>
</evidence>
<evidence type="ECO:0000256" key="2">
    <source>
        <dbReference type="ARBA" id="ARBA00022475"/>
    </source>
</evidence>
<keyword evidence="3 6" id="KW-0812">Transmembrane</keyword>
<reference evidence="9" key="1">
    <citation type="journal article" date="2019" name="Int. J. Syst. Evol. Microbiol.">
        <title>The Global Catalogue of Microorganisms (GCM) 10K type strain sequencing project: providing services to taxonomists for standard genome sequencing and annotation.</title>
        <authorList>
            <consortium name="The Broad Institute Genomics Platform"/>
            <consortium name="The Broad Institute Genome Sequencing Center for Infectious Disease"/>
            <person name="Wu L."/>
            <person name="Ma J."/>
        </authorList>
    </citation>
    <scope>NUCLEOTIDE SEQUENCE [LARGE SCALE GENOMIC DNA]</scope>
    <source>
        <strain evidence="9">JCM 9458</strain>
    </source>
</reference>
<dbReference type="Pfam" id="PF12823">
    <property type="entry name" value="DUF3817"/>
    <property type="match status" value="1"/>
</dbReference>
<evidence type="ECO:0000256" key="1">
    <source>
        <dbReference type="ARBA" id="ARBA00004651"/>
    </source>
</evidence>
<dbReference type="PANTHER" id="PTHR40077:SF2">
    <property type="entry name" value="MEMBRANE PROTEIN"/>
    <property type="match status" value="1"/>
</dbReference>
<name>A0ABP6SY08_9ACTN</name>
<dbReference type="PANTHER" id="PTHR40077">
    <property type="entry name" value="MEMBRANE PROTEIN-RELATED"/>
    <property type="match status" value="1"/>
</dbReference>
<evidence type="ECO:0000313" key="8">
    <source>
        <dbReference type="EMBL" id="GAA3387572.1"/>
    </source>
</evidence>
<evidence type="ECO:0000313" key="9">
    <source>
        <dbReference type="Proteomes" id="UP001501676"/>
    </source>
</evidence>
<dbReference type="InterPro" id="IPR023845">
    <property type="entry name" value="DUF3817_TM"/>
</dbReference>
<evidence type="ECO:0000256" key="6">
    <source>
        <dbReference type="SAM" id="Phobius"/>
    </source>
</evidence>
<evidence type="ECO:0000259" key="7">
    <source>
        <dbReference type="Pfam" id="PF12823"/>
    </source>
</evidence>
<organism evidence="8 9">
    <name type="scientific">Cryptosporangium minutisporangium</name>
    <dbReference type="NCBI Taxonomy" id="113569"/>
    <lineage>
        <taxon>Bacteria</taxon>
        <taxon>Bacillati</taxon>
        <taxon>Actinomycetota</taxon>
        <taxon>Actinomycetes</taxon>
        <taxon>Cryptosporangiales</taxon>
        <taxon>Cryptosporangiaceae</taxon>
        <taxon>Cryptosporangium</taxon>
    </lineage>
</organism>
<feature type="transmembrane region" description="Helical" evidence="6">
    <location>
        <begin position="45"/>
        <end position="66"/>
    </location>
</feature>
<evidence type="ECO:0000256" key="3">
    <source>
        <dbReference type="ARBA" id="ARBA00022692"/>
    </source>
</evidence>
<feature type="domain" description="DUF3817" evidence="7">
    <location>
        <begin position="9"/>
        <end position="96"/>
    </location>
</feature>
<gene>
    <name evidence="8" type="ORF">GCM10020369_30580</name>
</gene>
<dbReference type="Proteomes" id="UP001501676">
    <property type="component" value="Unassembled WGS sequence"/>
</dbReference>
<keyword evidence="2" id="KW-1003">Cell membrane</keyword>
<keyword evidence="5 6" id="KW-0472">Membrane</keyword>
<feature type="transmembrane region" description="Helical" evidence="6">
    <location>
        <begin position="12"/>
        <end position="33"/>
    </location>
</feature>
<accession>A0ABP6SY08</accession>
<comment type="subcellular location">
    <subcellularLocation>
        <location evidence="1">Cell membrane</location>
        <topology evidence="1">Multi-pass membrane protein</topology>
    </subcellularLocation>
</comment>
<evidence type="ECO:0000256" key="4">
    <source>
        <dbReference type="ARBA" id="ARBA00022989"/>
    </source>
</evidence>
<keyword evidence="9" id="KW-1185">Reference proteome</keyword>
<proteinExistence type="predicted"/>
<keyword evidence="4 6" id="KW-1133">Transmembrane helix</keyword>
<dbReference type="RefSeq" id="WP_345728752.1">
    <property type="nucleotide sequence ID" value="NZ_BAAAYN010000018.1"/>
</dbReference>